<evidence type="ECO:0000256" key="1">
    <source>
        <dbReference type="SAM" id="MobiDB-lite"/>
    </source>
</evidence>
<dbReference type="EMBL" id="SDMK01000006">
    <property type="protein sequence ID" value="RXS93083.1"/>
    <property type="molecule type" value="Genomic_DNA"/>
</dbReference>
<feature type="region of interest" description="Disordered" evidence="1">
    <location>
        <begin position="1"/>
        <end position="35"/>
    </location>
</feature>
<evidence type="ECO:0000313" key="3">
    <source>
        <dbReference type="Proteomes" id="UP000290253"/>
    </source>
</evidence>
<dbReference type="SUPFAM" id="SSF53474">
    <property type="entry name" value="alpha/beta-Hydrolases"/>
    <property type="match status" value="1"/>
</dbReference>
<reference evidence="2 3" key="1">
    <citation type="journal article" date="2016" name="Int. J. Syst. Evol. Microbiol.">
        <title>Acidipila dinghuensis sp. nov., an acidobacterium isolated from forest soil.</title>
        <authorList>
            <person name="Jiang Y.W."/>
            <person name="Wang J."/>
            <person name="Chen M.H."/>
            <person name="Lv Y.Y."/>
            <person name="Qiu L.H."/>
        </authorList>
    </citation>
    <scope>NUCLEOTIDE SEQUENCE [LARGE SCALE GENOMIC DNA]</scope>
    <source>
        <strain evidence="2 3">DHOF10</strain>
    </source>
</reference>
<dbReference type="AlphaFoldDB" id="A0A4Q1S8C4"/>
<dbReference type="Proteomes" id="UP000290253">
    <property type="component" value="Unassembled WGS sequence"/>
</dbReference>
<comment type="caution">
    <text evidence="2">The sequence shown here is derived from an EMBL/GenBank/DDBJ whole genome shotgun (WGS) entry which is preliminary data.</text>
</comment>
<dbReference type="Pfam" id="PF00450">
    <property type="entry name" value="Peptidase_S10"/>
    <property type="match status" value="1"/>
</dbReference>
<evidence type="ECO:0000313" key="2">
    <source>
        <dbReference type="EMBL" id="RXS93083.1"/>
    </source>
</evidence>
<dbReference type="InterPro" id="IPR029058">
    <property type="entry name" value="AB_hydrolase_fold"/>
</dbReference>
<accession>A0A4Q1S8C4</accession>
<dbReference type="GO" id="GO:0006508">
    <property type="term" value="P:proteolysis"/>
    <property type="evidence" value="ECO:0007669"/>
    <property type="project" value="InterPro"/>
</dbReference>
<keyword evidence="3" id="KW-1185">Reference proteome</keyword>
<name>A0A4Q1S8C4_9BACT</name>
<protein>
    <submittedName>
        <fullName evidence="2">Peptidase S10</fullName>
    </submittedName>
</protein>
<sequence>MAQDAPRHDDQPKHDTDKTPPAPQEKSSVTHHDLTLGSRTIHYTATAGTLLIRNEQDEPYGTIFYVAYTEDGVDAKNRPVTFLYNGGPGSASLWLHMGSVGPVRVVTASPEATGPAPYQTVPNQYSLLDKTDLVFIDAPLTGFSKAVGKGTDKDFRGVDQDLQAFDKFIQRYITVNQRWNSPKYLFGESYGTTRSAGLAGLLQEDGVSLNGVILLSSILNYNVRGPGFDAVYVGNLPSYAAIAWYHNKLAHKPADMTAYLDEVRAFARGEYSEALSEGDLLPQEKFDAIAAKVAAYTGLSVEYVKNSKLRIEPTRFRKELLRGEGEILGRYDARFEGTDVDDAGENPGYDPSDTGISGVFIGAFHDYLSRELKYDTTDAYAVHSESNVPWDQTHHPVGGGGGMGRMFGQRMPDVAMDLADAMRKNPKLKVYSANGLFDLATPFFLTEYDLSHMMVTPALAKNVEFGYYPAGHMVYLNVDALKQLTHDLDGFYAETSK</sequence>
<feature type="compositionally biased region" description="Basic and acidic residues" evidence="1">
    <location>
        <begin position="1"/>
        <end position="18"/>
    </location>
</feature>
<organism evidence="2 3">
    <name type="scientific">Silvibacterium dinghuense</name>
    <dbReference type="NCBI Taxonomy" id="1560006"/>
    <lineage>
        <taxon>Bacteria</taxon>
        <taxon>Pseudomonadati</taxon>
        <taxon>Acidobacteriota</taxon>
        <taxon>Terriglobia</taxon>
        <taxon>Terriglobales</taxon>
        <taxon>Acidobacteriaceae</taxon>
        <taxon>Silvibacterium</taxon>
    </lineage>
</organism>
<dbReference type="InterPro" id="IPR001563">
    <property type="entry name" value="Peptidase_S10"/>
</dbReference>
<gene>
    <name evidence="2" type="ORF">ESZ00_19665</name>
</gene>
<proteinExistence type="predicted"/>
<dbReference type="OrthoDB" id="9770107at2"/>
<dbReference type="GO" id="GO:0004185">
    <property type="term" value="F:serine-type carboxypeptidase activity"/>
    <property type="evidence" value="ECO:0007669"/>
    <property type="project" value="InterPro"/>
</dbReference>
<dbReference type="Gene3D" id="3.40.50.1820">
    <property type="entry name" value="alpha/beta hydrolase"/>
    <property type="match status" value="1"/>
</dbReference>